<keyword evidence="2" id="KW-1185">Reference proteome</keyword>
<gene>
    <name evidence="1" type="ORF">Pint_26814</name>
</gene>
<comment type="caution">
    <text evidence="1">The sequence shown here is derived from an EMBL/GenBank/DDBJ whole genome shotgun (WGS) entry which is preliminary data.</text>
</comment>
<accession>A0ACC0YR19</accession>
<organism evidence="1 2">
    <name type="scientific">Pistacia integerrima</name>
    <dbReference type="NCBI Taxonomy" id="434235"/>
    <lineage>
        <taxon>Eukaryota</taxon>
        <taxon>Viridiplantae</taxon>
        <taxon>Streptophyta</taxon>
        <taxon>Embryophyta</taxon>
        <taxon>Tracheophyta</taxon>
        <taxon>Spermatophyta</taxon>
        <taxon>Magnoliopsida</taxon>
        <taxon>eudicotyledons</taxon>
        <taxon>Gunneridae</taxon>
        <taxon>Pentapetalae</taxon>
        <taxon>rosids</taxon>
        <taxon>malvids</taxon>
        <taxon>Sapindales</taxon>
        <taxon>Anacardiaceae</taxon>
        <taxon>Pistacia</taxon>
    </lineage>
</organism>
<reference evidence="2" key="1">
    <citation type="journal article" date="2023" name="G3 (Bethesda)">
        <title>Genome assembly and association tests identify interacting loci associated with vigor, precocity, and sex in interspecific pistachio rootstocks.</title>
        <authorList>
            <person name="Palmer W."/>
            <person name="Jacygrad E."/>
            <person name="Sagayaradj S."/>
            <person name="Cavanaugh K."/>
            <person name="Han R."/>
            <person name="Bertier L."/>
            <person name="Beede B."/>
            <person name="Kafkas S."/>
            <person name="Golino D."/>
            <person name="Preece J."/>
            <person name="Michelmore R."/>
        </authorList>
    </citation>
    <scope>NUCLEOTIDE SEQUENCE [LARGE SCALE GENOMIC DNA]</scope>
</reference>
<evidence type="ECO:0000313" key="2">
    <source>
        <dbReference type="Proteomes" id="UP001163603"/>
    </source>
</evidence>
<dbReference type="Proteomes" id="UP001163603">
    <property type="component" value="Chromosome 5"/>
</dbReference>
<protein>
    <submittedName>
        <fullName evidence="1">Uncharacterized protein</fullName>
    </submittedName>
</protein>
<evidence type="ECO:0000313" key="1">
    <source>
        <dbReference type="EMBL" id="KAJ0039869.1"/>
    </source>
</evidence>
<dbReference type="EMBL" id="CM047740">
    <property type="protein sequence ID" value="KAJ0039869.1"/>
    <property type="molecule type" value="Genomic_DNA"/>
</dbReference>
<sequence length="134" mass="14879">MGVDKKQVGKSYIPRPEDSSIHTSEGSSVVNFLLELGLSGDSIGKVLTRYPRIVSYDVEDNLRPTTEYFKGLGVNVAIVVHRFPVSLWLSIEGNLKLVIKFFYERGFSVEDIGTMVSRLPNLYALSLTGSLIPK</sequence>
<proteinExistence type="predicted"/>
<name>A0ACC0YR19_9ROSI</name>